<comment type="caution">
    <text evidence="2">The sequence shown here is derived from an EMBL/GenBank/DDBJ whole genome shotgun (WGS) entry which is preliminary data.</text>
</comment>
<dbReference type="STRING" id="48256.CLHUN_29720"/>
<evidence type="ECO:0000313" key="2">
    <source>
        <dbReference type="EMBL" id="OPX43222.1"/>
    </source>
</evidence>
<accession>A0A1V4SH11</accession>
<name>A0A1V4SH11_RUMHU</name>
<dbReference type="InterPro" id="IPR011437">
    <property type="entry name" value="DUF1540"/>
</dbReference>
<dbReference type="OrthoDB" id="1756089at2"/>
<keyword evidence="3" id="KW-1185">Reference proteome</keyword>
<gene>
    <name evidence="2" type="ORF">CLHUN_29720</name>
</gene>
<feature type="domain" description="DUF1540" evidence="1">
    <location>
        <begin position="12"/>
        <end position="54"/>
    </location>
</feature>
<sequence>MSIFKAHNNHSIECSIYSCANHSKSDSFCALSKIKVGTHESNPTEVECTDCQSFERK</sequence>
<dbReference type="AlphaFoldDB" id="A0A1V4SH11"/>
<evidence type="ECO:0000259" key="1">
    <source>
        <dbReference type="Pfam" id="PF07561"/>
    </source>
</evidence>
<organism evidence="2 3">
    <name type="scientific">Ruminiclostridium hungatei</name>
    <name type="common">Clostridium hungatei</name>
    <dbReference type="NCBI Taxonomy" id="48256"/>
    <lineage>
        <taxon>Bacteria</taxon>
        <taxon>Bacillati</taxon>
        <taxon>Bacillota</taxon>
        <taxon>Clostridia</taxon>
        <taxon>Eubacteriales</taxon>
        <taxon>Oscillospiraceae</taxon>
        <taxon>Ruminiclostridium</taxon>
    </lineage>
</organism>
<dbReference type="Pfam" id="PF07561">
    <property type="entry name" value="DUF1540"/>
    <property type="match status" value="1"/>
</dbReference>
<proteinExistence type="predicted"/>
<dbReference type="Proteomes" id="UP000191554">
    <property type="component" value="Unassembled WGS sequence"/>
</dbReference>
<dbReference type="RefSeq" id="WP_080065419.1">
    <property type="nucleotide sequence ID" value="NZ_MZGX01000020.1"/>
</dbReference>
<evidence type="ECO:0000313" key="3">
    <source>
        <dbReference type="Proteomes" id="UP000191554"/>
    </source>
</evidence>
<reference evidence="2 3" key="1">
    <citation type="submission" date="2017-03" db="EMBL/GenBank/DDBJ databases">
        <title>Genome sequence of Clostridium hungatei DSM 14427.</title>
        <authorList>
            <person name="Poehlein A."/>
            <person name="Daniel R."/>
        </authorList>
    </citation>
    <scope>NUCLEOTIDE SEQUENCE [LARGE SCALE GENOMIC DNA]</scope>
    <source>
        <strain evidence="2 3">DSM 14427</strain>
    </source>
</reference>
<dbReference type="EMBL" id="MZGX01000020">
    <property type="protein sequence ID" value="OPX43222.1"/>
    <property type="molecule type" value="Genomic_DNA"/>
</dbReference>
<protein>
    <recommendedName>
        <fullName evidence="1">DUF1540 domain-containing protein</fullName>
    </recommendedName>
</protein>